<keyword evidence="8" id="KW-0496">Mitochondrion</keyword>
<comment type="similarity">
    <text evidence="2 11">Belongs to the mitochondrial carrier (TC 2.A.29) family.</text>
</comment>
<evidence type="ECO:0000256" key="5">
    <source>
        <dbReference type="ARBA" id="ARBA00022737"/>
    </source>
</evidence>
<evidence type="ECO:0000256" key="2">
    <source>
        <dbReference type="ARBA" id="ARBA00006375"/>
    </source>
</evidence>
<accession>A0A9W6BNT4</accession>
<dbReference type="SUPFAM" id="SSF103506">
    <property type="entry name" value="Mitochondrial carrier"/>
    <property type="match status" value="1"/>
</dbReference>
<sequence length="490" mass="49572">MQMAQTEEVRQPDLRHRIFAAAGASIVSALLVNPLDVVKTRVQAASIVTDRPLPSCLLSRAPNRFPVRWSQPSALSECHPKLPTGCMSTGIGPAAAASAAGAAPHLLPRRPLPGQLPAAMSSACACALRVADLGPDHLGTHHPDRCANARAYRPVTASGVMRDIVRKEGVAALWRGTDTAMLASIPMVGVYMPLYDYLLARLTAAAAAAAGEGAPPGGSVSGYAPLVAGSAARTLAVLLVAPLELVRTRQQGNAGGARTAWEAVRETLQDTGAAAGGGASGSGRGAAGAAPQAGAGLGSLLRAAPRLWTGVGATLARDVPFSAIYWGLVERIRGELLPRWQQVPPAGQQQEQQQEQQQGGPVLLRQRGEEHGLVGDSPQSHSSSSSGGGGAVMAANLIAGSAAGAVAALVTTPFDVVKTQLQIGDVRGGGAGGSGGGGGGGGGSGLGMARRILREEGGAGLFRGWAPRAARTAPACAVVVASYEVLKLIL</sequence>
<dbReference type="AlphaFoldDB" id="A0A9W6BNT4"/>
<evidence type="ECO:0008006" key="15">
    <source>
        <dbReference type="Google" id="ProtNLM"/>
    </source>
</evidence>
<evidence type="ECO:0000256" key="10">
    <source>
        <dbReference type="PROSITE-ProRule" id="PRU00282"/>
    </source>
</evidence>
<dbReference type="InterPro" id="IPR018108">
    <property type="entry name" value="MCP_transmembrane"/>
</dbReference>
<feature type="compositionally biased region" description="Gly residues" evidence="12">
    <location>
        <begin position="428"/>
        <end position="446"/>
    </location>
</feature>
<comment type="caution">
    <text evidence="13">The sequence shown here is derived from an EMBL/GenBank/DDBJ whole genome shotgun (WGS) entry which is preliminary data.</text>
</comment>
<reference evidence="13 14" key="1">
    <citation type="journal article" date="2023" name="Commun. Biol.">
        <title>Reorganization of the ancestral sex-determining regions during the evolution of trioecy in Pleodorina starrii.</title>
        <authorList>
            <person name="Takahashi K."/>
            <person name="Suzuki S."/>
            <person name="Kawai-Toyooka H."/>
            <person name="Yamamoto K."/>
            <person name="Hamaji T."/>
            <person name="Ootsuki R."/>
            <person name="Yamaguchi H."/>
            <person name="Kawachi M."/>
            <person name="Higashiyama T."/>
            <person name="Nozaki H."/>
        </authorList>
    </citation>
    <scope>NUCLEOTIDE SEQUENCE [LARGE SCALE GENOMIC DNA]</scope>
    <source>
        <strain evidence="13 14">NIES-4479</strain>
    </source>
</reference>
<evidence type="ECO:0000256" key="4">
    <source>
        <dbReference type="ARBA" id="ARBA00022692"/>
    </source>
</evidence>
<keyword evidence="4 10" id="KW-0812">Transmembrane</keyword>
<evidence type="ECO:0000256" key="7">
    <source>
        <dbReference type="ARBA" id="ARBA00022989"/>
    </source>
</evidence>
<keyword evidence="7" id="KW-1133">Transmembrane helix</keyword>
<dbReference type="InterPro" id="IPR023395">
    <property type="entry name" value="MCP_dom_sf"/>
</dbReference>
<dbReference type="PANTHER" id="PTHR45760">
    <property type="entry name" value="FI19922P1-RELATED"/>
    <property type="match status" value="1"/>
</dbReference>
<evidence type="ECO:0000256" key="9">
    <source>
        <dbReference type="ARBA" id="ARBA00023136"/>
    </source>
</evidence>
<dbReference type="PANTHER" id="PTHR45760:SF2">
    <property type="entry name" value="FI19922P1-RELATED"/>
    <property type="match status" value="1"/>
</dbReference>
<keyword evidence="9 10" id="KW-0472">Membrane</keyword>
<comment type="subcellular location">
    <subcellularLocation>
        <location evidence="1">Mitochondrion inner membrane</location>
        <topology evidence="1">Multi-pass membrane protein</topology>
    </subcellularLocation>
</comment>
<gene>
    <name evidence="13" type="primary">PLEST001202</name>
    <name evidence="13" type="ORF">PLESTB_000960100</name>
</gene>
<dbReference type="OrthoDB" id="1747031at2759"/>
<feature type="repeat" description="Solcar" evidence="10">
    <location>
        <begin position="220"/>
        <end position="335"/>
    </location>
</feature>
<evidence type="ECO:0000256" key="3">
    <source>
        <dbReference type="ARBA" id="ARBA00022448"/>
    </source>
</evidence>
<evidence type="ECO:0000256" key="11">
    <source>
        <dbReference type="RuleBase" id="RU000488"/>
    </source>
</evidence>
<proteinExistence type="inferred from homology"/>
<dbReference type="GO" id="GO:0005743">
    <property type="term" value="C:mitochondrial inner membrane"/>
    <property type="evidence" value="ECO:0007669"/>
    <property type="project" value="UniProtKB-SubCell"/>
</dbReference>
<organism evidence="13 14">
    <name type="scientific">Pleodorina starrii</name>
    <dbReference type="NCBI Taxonomy" id="330485"/>
    <lineage>
        <taxon>Eukaryota</taxon>
        <taxon>Viridiplantae</taxon>
        <taxon>Chlorophyta</taxon>
        <taxon>core chlorophytes</taxon>
        <taxon>Chlorophyceae</taxon>
        <taxon>CS clade</taxon>
        <taxon>Chlamydomonadales</taxon>
        <taxon>Volvocaceae</taxon>
        <taxon>Pleodorina</taxon>
    </lineage>
</organism>
<keyword evidence="6" id="KW-0999">Mitochondrion inner membrane</keyword>
<feature type="repeat" description="Solcar" evidence="10">
    <location>
        <begin position="109"/>
        <end position="201"/>
    </location>
</feature>
<evidence type="ECO:0000256" key="12">
    <source>
        <dbReference type="SAM" id="MobiDB-lite"/>
    </source>
</evidence>
<name>A0A9W6BNT4_9CHLO</name>
<dbReference type="Gene3D" id="1.50.40.10">
    <property type="entry name" value="Mitochondrial carrier domain"/>
    <property type="match status" value="2"/>
</dbReference>
<keyword evidence="14" id="KW-1185">Reference proteome</keyword>
<dbReference type="GO" id="GO:1990542">
    <property type="term" value="P:mitochondrial transmembrane transport"/>
    <property type="evidence" value="ECO:0007669"/>
    <property type="project" value="InterPro"/>
</dbReference>
<protein>
    <recommendedName>
        <fullName evidence="15">Mitochondrial carrier protein</fullName>
    </recommendedName>
</protein>
<dbReference type="EMBL" id="BRXU01000012">
    <property type="protein sequence ID" value="GLC55210.1"/>
    <property type="molecule type" value="Genomic_DNA"/>
</dbReference>
<dbReference type="Pfam" id="PF00153">
    <property type="entry name" value="Mito_carr"/>
    <property type="match status" value="4"/>
</dbReference>
<evidence type="ECO:0000313" key="13">
    <source>
        <dbReference type="EMBL" id="GLC55210.1"/>
    </source>
</evidence>
<evidence type="ECO:0000313" key="14">
    <source>
        <dbReference type="Proteomes" id="UP001165080"/>
    </source>
</evidence>
<keyword evidence="3 11" id="KW-0813">Transport</keyword>
<feature type="region of interest" description="Disordered" evidence="12">
    <location>
        <begin position="428"/>
        <end position="448"/>
    </location>
</feature>
<keyword evidence="5" id="KW-0677">Repeat</keyword>
<dbReference type="PROSITE" id="PS50920">
    <property type="entry name" value="SOLCAR"/>
    <property type="match status" value="3"/>
</dbReference>
<evidence type="ECO:0000256" key="1">
    <source>
        <dbReference type="ARBA" id="ARBA00004448"/>
    </source>
</evidence>
<evidence type="ECO:0000256" key="6">
    <source>
        <dbReference type="ARBA" id="ARBA00022792"/>
    </source>
</evidence>
<dbReference type="InterPro" id="IPR045315">
    <property type="entry name" value="Mtm1-like"/>
</dbReference>
<feature type="repeat" description="Solcar" evidence="10">
    <location>
        <begin position="391"/>
        <end position="489"/>
    </location>
</feature>
<dbReference type="Proteomes" id="UP001165080">
    <property type="component" value="Unassembled WGS sequence"/>
</dbReference>
<evidence type="ECO:0000256" key="8">
    <source>
        <dbReference type="ARBA" id="ARBA00023128"/>
    </source>
</evidence>